<dbReference type="EMBL" id="CP108135">
    <property type="protein sequence ID" value="WTP69326.1"/>
    <property type="molecule type" value="Genomic_DNA"/>
</dbReference>
<dbReference type="RefSeq" id="WP_406188938.1">
    <property type="nucleotide sequence ID" value="NZ_CP108135.1"/>
</dbReference>
<evidence type="ECO:0000313" key="1">
    <source>
        <dbReference type="EMBL" id="WTP69326.1"/>
    </source>
</evidence>
<accession>A0ABZ1KA47</accession>
<name>A0ABZ1KA47_9ACTN</name>
<dbReference type="Proteomes" id="UP001622496">
    <property type="component" value="Chromosome"/>
</dbReference>
<protein>
    <recommendedName>
        <fullName evidence="3">MftR C-terminal domain-containing protein</fullName>
    </recommendedName>
</protein>
<sequence length="64" mass="7029">MTPRTETAVVSTLLSDPPPVITGLVAHSIVRTLRLVDPDYQDTVDSGYVETLEEFAIRISKEGK</sequence>
<evidence type="ECO:0000313" key="2">
    <source>
        <dbReference type="Proteomes" id="UP001622496"/>
    </source>
</evidence>
<reference evidence="1 2" key="1">
    <citation type="submission" date="2022-10" db="EMBL/GenBank/DDBJ databases">
        <title>The complete genomes of actinobacterial strains from the NBC collection.</title>
        <authorList>
            <person name="Joergensen T.S."/>
            <person name="Alvarez Arevalo M."/>
            <person name="Sterndorff E.B."/>
            <person name="Faurdal D."/>
            <person name="Vuksanovic O."/>
            <person name="Mourched A.-S."/>
            <person name="Charusanti P."/>
            <person name="Shaw S."/>
            <person name="Blin K."/>
            <person name="Weber T."/>
        </authorList>
    </citation>
    <scope>NUCLEOTIDE SEQUENCE [LARGE SCALE GENOMIC DNA]</scope>
    <source>
        <strain evidence="1 2">NBC_00185</strain>
    </source>
</reference>
<evidence type="ECO:0008006" key="3">
    <source>
        <dbReference type="Google" id="ProtNLM"/>
    </source>
</evidence>
<proteinExistence type="predicted"/>
<gene>
    <name evidence="1" type="ORF">OG560_29460</name>
</gene>
<keyword evidence="2" id="KW-1185">Reference proteome</keyword>
<organism evidence="1 2">
    <name type="scientific">[Kitasatospora] papulosa</name>
    <dbReference type="NCBI Taxonomy" id="1464011"/>
    <lineage>
        <taxon>Bacteria</taxon>
        <taxon>Bacillati</taxon>
        <taxon>Actinomycetota</taxon>
        <taxon>Actinomycetes</taxon>
        <taxon>Kitasatosporales</taxon>
        <taxon>Streptomycetaceae</taxon>
        <taxon>Streptomyces</taxon>
    </lineage>
</organism>